<sequence>MLNAQTVSQLTDFVVDIVLPCAIVSLFEMKLTPEILVSTSQVFVLAIAMPRLVLDLEPVSLPNVGKWRANLREVRHDGDEREFYRHAHRAKSLRSDRAAVRVDQRVAAARFDVVVRVVVVHTKNKTSTGGRSCSIRASFRFLLA</sequence>
<dbReference type="EMBL" id="SRYG01000013">
    <property type="protein sequence ID" value="TGY65755.1"/>
    <property type="molecule type" value="Genomic_DNA"/>
</dbReference>
<evidence type="ECO:0000313" key="1">
    <source>
        <dbReference type="EMBL" id="TGY65755.1"/>
    </source>
</evidence>
<gene>
    <name evidence="1" type="ORF">E5336_07175</name>
</gene>
<evidence type="ECO:0000313" key="2">
    <source>
        <dbReference type="Proteomes" id="UP000308836"/>
    </source>
</evidence>
<reference evidence="1" key="1">
    <citation type="submission" date="2019-04" db="EMBL/GenBank/DDBJ databases">
        <title>Microbes associate with the intestines of laboratory mice.</title>
        <authorList>
            <person name="Navarre W."/>
            <person name="Wong E."/>
            <person name="Huang K."/>
            <person name="Tropini C."/>
            <person name="Ng K."/>
            <person name="Yu B."/>
        </authorList>
    </citation>
    <scope>NUCLEOTIDE SEQUENCE</scope>
    <source>
        <strain evidence="1">NM09_H32</strain>
    </source>
</reference>
<dbReference type="Proteomes" id="UP000308836">
    <property type="component" value="Unassembled WGS sequence"/>
</dbReference>
<protein>
    <submittedName>
        <fullName evidence="1">Uncharacterized protein</fullName>
    </submittedName>
</protein>
<name>A0AC61R6I5_9FIRM</name>
<organism evidence="1 2">
    <name type="scientific">Dubosiella muris</name>
    <dbReference type="NCBI Taxonomy" id="3038133"/>
    <lineage>
        <taxon>Bacteria</taxon>
        <taxon>Bacillati</taxon>
        <taxon>Bacillota</taxon>
        <taxon>Erysipelotrichia</taxon>
        <taxon>Erysipelotrichales</taxon>
        <taxon>Erysipelotrichaceae</taxon>
        <taxon>Dubosiella</taxon>
    </lineage>
</organism>
<accession>A0AC61R6I5</accession>
<proteinExistence type="predicted"/>
<keyword evidence="2" id="KW-1185">Reference proteome</keyword>
<comment type="caution">
    <text evidence="1">The sequence shown here is derived from an EMBL/GenBank/DDBJ whole genome shotgun (WGS) entry which is preliminary data.</text>
</comment>